<reference evidence="2" key="1">
    <citation type="submission" date="2020-03" db="EMBL/GenBank/DDBJ databases">
        <title>Draft Genome Sequence of Cylindrodendrum hubeiense.</title>
        <authorList>
            <person name="Buettner E."/>
            <person name="Kellner H."/>
        </authorList>
    </citation>
    <scope>NUCLEOTIDE SEQUENCE</scope>
    <source>
        <strain evidence="2">IHI 201604</strain>
    </source>
</reference>
<dbReference type="EMBL" id="JAANBB010000560">
    <property type="protein sequence ID" value="KAF7539366.1"/>
    <property type="molecule type" value="Genomic_DNA"/>
</dbReference>
<evidence type="ECO:0000256" key="1">
    <source>
        <dbReference type="SAM" id="MobiDB-lite"/>
    </source>
</evidence>
<evidence type="ECO:0000313" key="2">
    <source>
        <dbReference type="EMBL" id="KAF7539366.1"/>
    </source>
</evidence>
<keyword evidence="3" id="KW-1185">Reference proteome</keyword>
<name>A0A9P5GYC8_9HYPO</name>
<dbReference type="Proteomes" id="UP000722485">
    <property type="component" value="Unassembled WGS sequence"/>
</dbReference>
<evidence type="ECO:0000313" key="3">
    <source>
        <dbReference type="Proteomes" id="UP000722485"/>
    </source>
</evidence>
<sequence>MMMTLQFALQKKPEDGFQNTTEEDQVTDTAGVDGFNLHQDGAEDSTPDDDSFVDGFQDLVDDDVPASLDYHENEVKAKLGSQAARQNEPALWRMKAQSNGSTLATKQVLCQKPTNPCSVSEVISEF</sequence>
<accession>A0A9P5GYC8</accession>
<gene>
    <name evidence="2" type="ORF">G7Z17_g12430</name>
</gene>
<comment type="caution">
    <text evidence="2">The sequence shown here is derived from an EMBL/GenBank/DDBJ whole genome shotgun (WGS) entry which is preliminary data.</text>
</comment>
<feature type="region of interest" description="Disordered" evidence="1">
    <location>
        <begin position="1"/>
        <end position="48"/>
    </location>
</feature>
<protein>
    <submittedName>
        <fullName evidence="2">Uncharacterized protein</fullName>
    </submittedName>
</protein>
<dbReference type="AlphaFoldDB" id="A0A9P5GYC8"/>
<organism evidence="2 3">
    <name type="scientific">Cylindrodendrum hubeiense</name>
    <dbReference type="NCBI Taxonomy" id="595255"/>
    <lineage>
        <taxon>Eukaryota</taxon>
        <taxon>Fungi</taxon>
        <taxon>Dikarya</taxon>
        <taxon>Ascomycota</taxon>
        <taxon>Pezizomycotina</taxon>
        <taxon>Sordariomycetes</taxon>
        <taxon>Hypocreomycetidae</taxon>
        <taxon>Hypocreales</taxon>
        <taxon>Nectriaceae</taxon>
        <taxon>Cylindrodendrum</taxon>
    </lineage>
</organism>
<proteinExistence type="predicted"/>